<dbReference type="AlphaFoldDB" id="A0A2J8B4H3"/>
<feature type="compositionally biased region" description="Basic and acidic residues" evidence="1">
    <location>
        <begin position="38"/>
        <end position="50"/>
    </location>
</feature>
<accession>A0A2J8B4H3</accession>
<dbReference type="Proteomes" id="UP000236394">
    <property type="component" value="Unassembled WGS sequence"/>
</dbReference>
<feature type="chain" id="PRO_5014397933" description="LPXTG-motif cell wall anchor domain protein" evidence="2">
    <location>
        <begin position="30"/>
        <end position="819"/>
    </location>
</feature>
<gene>
    <name evidence="3" type="ORF">B7R76_01695</name>
</gene>
<dbReference type="EMBL" id="NBZD01000001">
    <property type="protein sequence ID" value="PNH19624.1"/>
    <property type="molecule type" value="Genomic_DNA"/>
</dbReference>
<comment type="caution">
    <text evidence="3">The sequence shown here is derived from an EMBL/GenBank/DDBJ whole genome shotgun (WGS) entry which is preliminary data.</text>
</comment>
<evidence type="ECO:0000313" key="4">
    <source>
        <dbReference type="Proteomes" id="UP000236394"/>
    </source>
</evidence>
<organism evidence="3 4">
    <name type="scientific">Mageeibacillus indolicus</name>
    <dbReference type="NCBI Taxonomy" id="884684"/>
    <lineage>
        <taxon>Bacteria</taxon>
        <taxon>Bacillati</taxon>
        <taxon>Bacillota</taxon>
        <taxon>Clostridia</taxon>
        <taxon>Eubacteriales</taxon>
        <taxon>Oscillospiraceae</taxon>
        <taxon>Mageeibacillus</taxon>
    </lineage>
</organism>
<evidence type="ECO:0000256" key="1">
    <source>
        <dbReference type="SAM" id="MobiDB-lite"/>
    </source>
</evidence>
<protein>
    <recommendedName>
        <fullName evidence="5">LPXTG-motif cell wall anchor domain protein</fullName>
    </recommendedName>
</protein>
<feature type="signal peptide" evidence="2">
    <location>
        <begin position="1"/>
        <end position="29"/>
    </location>
</feature>
<evidence type="ECO:0000256" key="2">
    <source>
        <dbReference type="SAM" id="SignalP"/>
    </source>
</evidence>
<evidence type="ECO:0008006" key="5">
    <source>
        <dbReference type="Google" id="ProtNLM"/>
    </source>
</evidence>
<feature type="compositionally biased region" description="Polar residues" evidence="1">
    <location>
        <begin position="51"/>
        <end position="61"/>
    </location>
</feature>
<name>A0A2J8B4H3_9FIRM</name>
<dbReference type="RefSeq" id="WP_102892253.1">
    <property type="nucleotide sequence ID" value="NZ_NBZD01000001.1"/>
</dbReference>
<feature type="compositionally biased region" description="Basic and acidic residues" evidence="1">
    <location>
        <begin position="65"/>
        <end position="85"/>
    </location>
</feature>
<sequence length="819" mass="92883">MLRTEKALIVLISLCLALSAGSFCPIVYAVQEMDEHRPNSGVNKHADTLKSGESANYVNNANDDDLTRKNDGSMEKAGGDARTEAEEATAATEAELQEKRQLMYEIEEYISSLHKTFDFLHKKKLDRIPGSTGKKDDPIIVLNLLGKEKQLKELVDTLTETKAALAKIEADYSANKDKLSVEVLRKYHGILQKATRRINELYQAVAGKNKGGDFATREGLWYLDPNPPIEGYPKNAEEDAKFDAMDRYFYISNDNTGEGLDATIKNFTVERKKYDKKSITFLITFNKDGGPWIGGGFGWKNGVVNLCLPLSKNEANHVKIIEREYDKNNGKLNFQKEVTAIDAENEHGCSNIHGCYGILENKTVTKTDSTGKEYKEMDKSTDFYREESFYTNTDTLRKNGILDPGVKTAAETVSGYLNNGIFKTAWRVTRPVKQDTFFTWEVTFPIDSYNGIDPSDTPIGVTFSNRAGKYQRSIWHGPFGMRGRHFLKRPETIYVRNKHKLTQAERKEVKDKVFESTIKYYKSDPKYNDKVILSELTDAHSHDRDPKIPEKQQKNYMHVRENGDVGVKFPDYTFRFLHNNDPAYTEEDHKKPIMNCCEKDCSLGPDHRPVLTLKEERKITDPPYGKAQNSQPIDPRRAPVIFAYDKENQFDNDSYGKPNFNALTYEGYSEGDSADGKFFKGKLPNGLKIENVTKNDSFKPGDGYRACTRYETKVTGQVKGIEWKPGETQKVYNLKFRSEDKWYNKDPNVKGVDGDYTKNFAECQITIVVQKDLAIIPVGNDLSGKAVWQGISSFSALTGALILYRRKHRSVAGSSRRCL</sequence>
<reference evidence="4" key="1">
    <citation type="submission" date="2017-04" db="EMBL/GenBank/DDBJ databases">
        <authorList>
            <person name="Bumgarner R.E."/>
            <person name="Fredricks D.N."/>
            <person name="Srinivasan S."/>
        </authorList>
    </citation>
    <scope>NUCLEOTIDE SEQUENCE [LARGE SCALE GENOMIC DNA]</scope>
    <source>
        <strain evidence="4">KA00405</strain>
    </source>
</reference>
<keyword evidence="2" id="KW-0732">Signal</keyword>
<evidence type="ECO:0000313" key="3">
    <source>
        <dbReference type="EMBL" id="PNH19624.1"/>
    </source>
</evidence>
<proteinExistence type="predicted"/>
<feature type="region of interest" description="Disordered" evidence="1">
    <location>
        <begin position="38"/>
        <end position="94"/>
    </location>
</feature>